<dbReference type="OrthoDB" id="10317637at2759"/>
<evidence type="ECO:0000313" key="2">
    <source>
        <dbReference type="Proteomes" id="UP000277580"/>
    </source>
</evidence>
<dbReference type="InParanoid" id="A0A3N4KJZ3"/>
<organism evidence="1 2">
    <name type="scientific">Morchella conica CCBAS932</name>
    <dbReference type="NCBI Taxonomy" id="1392247"/>
    <lineage>
        <taxon>Eukaryota</taxon>
        <taxon>Fungi</taxon>
        <taxon>Dikarya</taxon>
        <taxon>Ascomycota</taxon>
        <taxon>Pezizomycotina</taxon>
        <taxon>Pezizomycetes</taxon>
        <taxon>Pezizales</taxon>
        <taxon>Morchellaceae</taxon>
        <taxon>Morchella</taxon>
    </lineage>
</organism>
<keyword evidence="2" id="KW-1185">Reference proteome</keyword>
<dbReference type="EMBL" id="ML119149">
    <property type="protein sequence ID" value="RPB09748.1"/>
    <property type="molecule type" value="Genomic_DNA"/>
</dbReference>
<protein>
    <submittedName>
        <fullName evidence="1">Uncharacterized protein</fullName>
    </submittedName>
</protein>
<dbReference type="Proteomes" id="UP000277580">
    <property type="component" value="Unassembled WGS sequence"/>
</dbReference>
<evidence type="ECO:0000313" key="1">
    <source>
        <dbReference type="EMBL" id="RPB09748.1"/>
    </source>
</evidence>
<dbReference type="AlphaFoldDB" id="A0A3N4KJZ3"/>
<sequence>MASSSVLQQLSPPLPIPASPPLRVRRRFKTLIPTIFSHTKPIEEDDEFLVAVVRDMFMKSSYVDPCTKAAILEVILGRIIVPNVPYIAESIVFQGVQPGGAMRVPLTFEKKERLVAMFVDTYIEAMAYLGSLKDDTAVVSAVHPTMLSPHPTCEITHGQGRFQDPQPVPILPMLSASAGSKAFWSFLALIWPPSVVDTIQAHCADEATLGNSIVMSADCRRAWDAMEFYLLPLSGTHNKLKVSFHWNGPGSRRNLRDYKSKPQIDIDLGGGLIYERMKEGKIITLTASSDDDPLPDSGLIYVRAVLTKMAIGMEVTAAQRLLFGVGLADCGCEDDGEGEEVVEMDHRGCWVGKDNWFDDKFRGTGIFPNIWEDFSGLGVGSTQEQ</sequence>
<gene>
    <name evidence="1" type="ORF">P167DRAFT_607781</name>
</gene>
<proteinExistence type="predicted"/>
<reference evidence="1 2" key="1">
    <citation type="journal article" date="2018" name="Nat. Ecol. Evol.">
        <title>Pezizomycetes genomes reveal the molecular basis of ectomycorrhizal truffle lifestyle.</title>
        <authorList>
            <person name="Murat C."/>
            <person name="Payen T."/>
            <person name="Noel B."/>
            <person name="Kuo A."/>
            <person name="Morin E."/>
            <person name="Chen J."/>
            <person name="Kohler A."/>
            <person name="Krizsan K."/>
            <person name="Balestrini R."/>
            <person name="Da Silva C."/>
            <person name="Montanini B."/>
            <person name="Hainaut M."/>
            <person name="Levati E."/>
            <person name="Barry K.W."/>
            <person name="Belfiori B."/>
            <person name="Cichocki N."/>
            <person name="Clum A."/>
            <person name="Dockter R.B."/>
            <person name="Fauchery L."/>
            <person name="Guy J."/>
            <person name="Iotti M."/>
            <person name="Le Tacon F."/>
            <person name="Lindquist E.A."/>
            <person name="Lipzen A."/>
            <person name="Malagnac F."/>
            <person name="Mello A."/>
            <person name="Molinier V."/>
            <person name="Miyauchi S."/>
            <person name="Poulain J."/>
            <person name="Riccioni C."/>
            <person name="Rubini A."/>
            <person name="Sitrit Y."/>
            <person name="Splivallo R."/>
            <person name="Traeger S."/>
            <person name="Wang M."/>
            <person name="Zifcakova L."/>
            <person name="Wipf D."/>
            <person name="Zambonelli A."/>
            <person name="Paolocci F."/>
            <person name="Nowrousian M."/>
            <person name="Ottonello S."/>
            <person name="Baldrian P."/>
            <person name="Spatafora J.W."/>
            <person name="Henrissat B."/>
            <person name="Nagy L.G."/>
            <person name="Aury J.M."/>
            <person name="Wincker P."/>
            <person name="Grigoriev I.V."/>
            <person name="Bonfante P."/>
            <person name="Martin F.M."/>
        </authorList>
    </citation>
    <scope>NUCLEOTIDE SEQUENCE [LARGE SCALE GENOMIC DNA]</scope>
    <source>
        <strain evidence="1 2">CCBAS932</strain>
    </source>
</reference>
<name>A0A3N4KJZ3_9PEZI</name>
<accession>A0A3N4KJZ3</accession>